<keyword evidence="3" id="KW-0507">mRNA processing</keyword>
<feature type="region of interest" description="Disordered" evidence="6">
    <location>
        <begin position="293"/>
        <end position="333"/>
    </location>
</feature>
<evidence type="ECO:0000256" key="1">
    <source>
        <dbReference type="ARBA" id="ARBA00004123"/>
    </source>
</evidence>
<dbReference type="Pfam" id="PF03343">
    <property type="entry name" value="SART-1"/>
    <property type="match status" value="1"/>
</dbReference>
<feature type="region of interest" description="Disordered" evidence="6">
    <location>
        <begin position="429"/>
        <end position="499"/>
    </location>
</feature>
<keyword evidence="8" id="KW-1185">Reference proteome</keyword>
<dbReference type="VEuPathDB" id="FungiDB:DEHA2G08008g"/>
<dbReference type="OrthoDB" id="5583at2759"/>
<dbReference type="OMA" id="KRRDYTG"/>
<evidence type="ECO:0000256" key="2">
    <source>
        <dbReference type="ARBA" id="ARBA00006076"/>
    </source>
</evidence>
<dbReference type="Proteomes" id="UP000000599">
    <property type="component" value="Chromosome G"/>
</dbReference>
<dbReference type="InParanoid" id="Q6BIS5"/>
<evidence type="ECO:0000256" key="4">
    <source>
        <dbReference type="ARBA" id="ARBA00023187"/>
    </source>
</evidence>
<evidence type="ECO:0000256" key="5">
    <source>
        <dbReference type="ARBA" id="ARBA00023242"/>
    </source>
</evidence>
<organism evidence="7 8">
    <name type="scientific">Debaryomyces hansenii (strain ATCC 36239 / CBS 767 / BCRC 21394 / JCM 1990 / NBRC 0083 / IGC 2968)</name>
    <name type="common">Yeast</name>
    <name type="synonym">Torulaspora hansenii</name>
    <dbReference type="NCBI Taxonomy" id="284592"/>
    <lineage>
        <taxon>Eukaryota</taxon>
        <taxon>Fungi</taxon>
        <taxon>Dikarya</taxon>
        <taxon>Ascomycota</taxon>
        <taxon>Saccharomycotina</taxon>
        <taxon>Pichiomycetes</taxon>
        <taxon>Debaryomycetaceae</taxon>
        <taxon>Debaryomyces</taxon>
    </lineage>
</organism>
<dbReference type="InterPro" id="IPR045347">
    <property type="entry name" value="HIND"/>
</dbReference>
<dbReference type="eggNOG" id="KOG2217">
    <property type="taxonomic scope" value="Eukaryota"/>
</dbReference>
<evidence type="ECO:0000256" key="6">
    <source>
        <dbReference type="SAM" id="MobiDB-lite"/>
    </source>
</evidence>
<sequence>MTEEISLSIEETNKLRVSIGLEPIPVPGNQSNEVIAHQETAQSVPKPTKAGEELSIEETNKLRLSLGLKPIPVDENLVASREENEVKNFQRHQSEIRDKERDDEIKQRIDTAKARNSTRKRLATGKTLLSEVDKDGSTDDWLKKLGQPKGPAKRQKMQTDESIETNGLRVGHNSKELSTLKNNEILTLKDIDVLGEEGDELTNEALVRDARFKKELQDKVGAESVKNNGRTVRGFQMGEDNNDNDEDEDNMMITDATIKLSTKDHAGEENSTDMESSKGHVKISNLFSDVEASELQPASDYSKPKKPIKMKKLKKKTTQNSRNKTDDAKDEEEITSIKPVELEVLDPAELLADDSELNSVLSMKRNLKQKNRKHMTPEQIAQEVKSFRRWDEEKNRDDISFAAEKNNGGIVYNDTSDFLNSLSVNVLENTGDEKSNSNGVNEEPEIKSEPKIKQEDDENLLANNNPAEMEASDSSSVKKEDEAVNHEENTDSPSFNGGLASTLKFLQSRQILQKQTDDEYEKAKQQREALKQAELLKLKISIESRMLREYLEADKSYMNLPKEEREEIFESHLDQVLKEKNIISNITNSHRGARKPNKPSINENLATYNPDVKLSYRDESGTELNTKEAFKYLSHKFHGVGPGKGKIDKKLKKIQQQRDKNSSSHEGII</sequence>
<feature type="region of interest" description="Disordered" evidence="6">
    <location>
        <begin position="133"/>
        <end position="164"/>
    </location>
</feature>
<keyword evidence="4" id="KW-0508">mRNA splicing</keyword>
<dbReference type="Pfam" id="PF19252">
    <property type="entry name" value="HIND"/>
    <property type="match status" value="2"/>
</dbReference>
<dbReference type="FunCoup" id="Q6BIS5">
    <property type="interactions" value="874"/>
</dbReference>
<dbReference type="GO" id="GO:0000481">
    <property type="term" value="P:maturation of 5S rRNA"/>
    <property type="evidence" value="ECO:0007669"/>
    <property type="project" value="TreeGrafter"/>
</dbReference>
<dbReference type="GO" id="GO:0045292">
    <property type="term" value="P:mRNA cis splicing, via spliceosome"/>
    <property type="evidence" value="ECO:0007669"/>
    <property type="project" value="TreeGrafter"/>
</dbReference>
<feature type="region of interest" description="Disordered" evidence="6">
    <location>
        <begin position="260"/>
        <end position="280"/>
    </location>
</feature>
<name>Q6BIS5_DEBHA</name>
<protein>
    <submittedName>
        <fullName evidence="7">DEHA2G08008p</fullName>
    </submittedName>
</protein>
<feature type="compositionally biased region" description="Basic and acidic residues" evidence="6">
    <location>
        <begin position="444"/>
        <end position="454"/>
    </location>
</feature>
<dbReference type="InterPro" id="IPR005011">
    <property type="entry name" value="SNU66/SART1"/>
</dbReference>
<dbReference type="GeneID" id="2904777"/>
<dbReference type="GO" id="GO:0046540">
    <property type="term" value="C:U4/U6 x U5 tri-snRNP complex"/>
    <property type="evidence" value="ECO:0007669"/>
    <property type="project" value="InterPro"/>
</dbReference>
<feature type="region of interest" description="Disordered" evidence="6">
    <location>
        <begin position="84"/>
        <end position="104"/>
    </location>
</feature>
<feature type="compositionally biased region" description="Basic and acidic residues" evidence="6">
    <location>
        <begin position="656"/>
        <end position="669"/>
    </location>
</feature>
<keyword evidence="5" id="KW-0539">Nucleus</keyword>
<dbReference type="PANTHER" id="PTHR14152:SF5">
    <property type="entry name" value="U4_U6.U5 TRI-SNRNP-ASSOCIATED PROTEIN 1"/>
    <property type="match status" value="1"/>
</dbReference>
<evidence type="ECO:0000313" key="7">
    <source>
        <dbReference type="EMBL" id="CAG90359.2"/>
    </source>
</evidence>
<dbReference type="EMBL" id="CR382139">
    <property type="protein sequence ID" value="CAG90359.2"/>
    <property type="molecule type" value="Genomic_DNA"/>
</dbReference>
<dbReference type="AlphaFoldDB" id="Q6BIS5"/>
<evidence type="ECO:0000313" key="8">
    <source>
        <dbReference type="Proteomes" id="UP000000599"/>
    </source>
</evidence>
<evidence type="ECO:0000256" key="3">
    <source>
        <dbReference type="ARBA" id="ARBA00022664"/>
    </source>
</evidence>
<proteinExistence type="inferred from homology"/>
<feature type="region of interest" description="Disordered" evidence="6">
    <location>
        <begin position="640"/>
        <end position="669"/>
    </location>
</feature>
<dbReference type="KEGG" id="dha:DEHA2G08008g"/>
<feature type="compositionally biased region" description="Basic and acidic residues" evidence="6">
    <location>
        <begin position="133"/>
        <end position="143"/>
    </location>
</feature>
<accession>Q6BIS5</accession>
<comment type="similarity">
    <text evidence="2">Belongs to the SNU66/SART1 family.</text>
</comment>
<dbReference type="HOGENOM" id="CLU_018358_0_0_1"/>
<dbReference type="PANTHER" id="PTHR14152">
    <property type="entry name" value="SQUAMOUS CELL CARCINOMA ANTIGEN RECOGNISED BY CYTOTOXIC T LYMPHOCYTES"/>
    <property type="match status" value="1"/>
</dbReference>
<comment type="subcellular location">
    <subcellularLocation>
        <location evidence="1">Nucleus</location>
    </subcellularLocation>
</comment>
<gene>
    <name evidence="7" type="ordered locus">DEHA2G08008g</name>
</gene>
<feature type="compositionally biased region" description="Basic residues" evidence="6">
    <location>
        <begin position="304"/>
        <end position="317"/>
    </location>
</feature>
<feature type="compositionally biased region" description="Basic and acidic residues" evidence="6">
    <location>
        <begin position="476"/>
        <end position="489"/>
    </location>
</feature>
<dbReference type="RefSeq" id="XP_461896.2">
    <property type="nucleotide sequence ID" value="XM_461896.1"/>
</dbReference>
<reference evidence="7 8" key="1">
    <citation type="journal article" date="2004" name="Nature">
        <title>Genome evolution in yeasts.</title>
        <authorList>
            <consortium name="Genolevures"/>
            <person name="Dujon B."/>
            <person name="Sherman D."/>
            <person name="Fischer G."/>
            <person name="Durrens P."/>
            <person name="Casaregola S."/>
            <person name="Lafontaine I."/>
            <person name="de Montigny J."/>
            <person name="Marck C."/>
            <person name="Neuveglise C."/>
            <person name="Talla E."/>
            <person name="Goffard N."/>
            <person name="Frangeul L."/>
            <person name="Aigle M."/>
            <person name="Anthouard V."/>
            <person name="Babour A."/>
            <person name="Barbe V."/>
            <person name="Barnay S."/>
            <person name="Blanchin S."/>
            <person name="Beckerich J.M."/>
            <person name="Beyne E."/>
            <person name="Bleykasten C."/>
            <person name="Boisrame A."/>
            <person name="Boyer J."/>
            <person name="Cattolico L."/>
            <person name="Confanioleri F."/>
            <person name="de Daruvar A."/>
            <person name="Despons L."/>
            <person name="Fabre E."/>
            <person name="Fairhead C."/>
            <person name="Ferry-Dumazet H."/>
            <person name="Groppi A."/>
            <person name="Hantraye F."/>
            <person name="Hennequin C."/>
            <person name="Jauniaux N."/>
            <person name="Joyet P."/>
            <person name="Kachouri R."/>
            <person name="Kerrest A."/>
            <person name="Koszul R."/>
            <person name="Lemaire M."/>
            <person name="Lesur I."/>
            <person name="Ma L."/>
            <person name="Muller H."/>
            <person name="Nicaud J.M."/>
            <person name="Nikolski M."/>
            <person name="Oztas S."/>
            <person name="Ozier-Kalogeropoulos O."/>
            <person name="Pellenz S."/>
            <person name="Potier S."/>
            <person name="Richard G.F."/>
            <person name="Straub M.L."/>
            <person name="Suleau A."/>
            <person name="Swennene D."/>
            <person name="Tekaia F."/>
            <person name="Wesolowski-Louvel M."/>
            <person name="Westhof E."/>
            <person name="Wirth B."/>
            <person name="Zeniou-Meyer M."/>
            <person name="Zivanovic I."/>
            <person name="Bolotin-Fukuhara M."/>
            <person name="Thierry A."/>
            <person name="Bouchier C."/>
            <person name="Caudron B."/>
            <person name="Scarpelli C."/>
            <person name="Gaillardin C."/>
            <person name="Weissenbach J."/>
            <person name="Wincker P."/>
            <person name="Souciet J.L."/>
        </authorList>
    </citation>
    <scope>NUCLEOTIDE SEQUENCE [LARGE SCALE GENOMIC DNA]</scope>
    <source>
        <strain evidence="8">ATCC 36239 / CBS 767 / BCRC 21394 / JCM 1990 / NBRC 0083 / IGC 2968</strain>
    </source>
</reference>
<dbReference type="STRING" id="284592.Q6BIS5"/>